<feature type="region of interest" description="Disordered" evidence="4">
    <location>
        <begin position="249"/>
        <end position="275"/>
    </location>
</feature>
<dbReference type="Pfam" id="PF12796">
    <property type="entry name" value="Ank_2"/>
    <property type="match status" value="1"/>
</dbReference>
<dbReference type="InterPro" id="IPR013083">
    <property type="entry name" value="Znf_RING/FYVE/PHD"/>
</dbReference>
<feature type="repeat" description="ANK" evidence="3">
    <location>
        <begin position="150"/>
        <end position="182"/>
    </location>
</feature>
<dbReference type="CDD" id="cd16655">
    <property type="entry name" value="RING-Ubox_WDSUB1-like"/>
    <property type="match status" value="1"/>
</dbReference>
<proteinExistence type="predicted"/>
<evidence type="ECO:0000256" key="3">
    <source>
        <dbReference type="PROSITE-ProRule" id="PRU00023"/>
    </source>
</evidence>
<dbReference type="InterPro" id="IPR003613">
    <property type="entry name" value="Ubox_domain"/>
</dbReference>
<evidence type="ECO:0000313" key="6">
    <source>
        <dbReference type="EMBL" id="CAL5227073.1"/>
    </source>
</evidence>
<feature type="compositionally biased region" description="Polar residues" evidence="4">
    <location>
        <begin position="331"/>
        <end position="346"/>
    </location>
</feature>
<feature type="region of interest" description="Disordered" evidence="4">
    <location>
        <begin position="412"/>
        <end position="449"/>
    </location>
</feature>
<dbReference type="Gene3D" id="1.25.40.20">
    <property type="entry name" value="Ankyrin repeat-containing domain"/>
    <property type="match status" value="2"/>
</dbReference>
<dbReference type="SMART" id="SM00504">
    <property type="entry name" value="Ubox"/>
    <property type="match status" value="1"/>
</dbReference>
<feature type="domain" description="U-box" evidence="5">
    <location>
        <begin position="486"/>
        <end position="560"/>
    </location>
</feature>
<feature type="region of interest" description="Disordered" evidence="4">
    <location>
        <begin position="331"/>
        <end position="378"/>
    </location>
</feature>
<dbReference type="Pfam" id="PF04564">
    <property type="entry name" value="U-box"/>
    <property type="match status" value="1"/>
</dbReference>
<dbReference type="PROSITE" id="PS50297">
    <property type="entry name" value="ANK_REP_REGION"/>
    <property type="match status" value="5"/>
</dbReference>
<feature type="repeat" description="ANK" evidence="3">
    <location>
        <begin position="51"/>
        <end position="83"/>
    </location>
</feature>
<dbReference type="Gene3D" id="3.30.40.10">
    <property type="entry name" value="Zinc/RING finger domain, C3HC4 (zinc finger)"/>
    <property type="match status" value="1"/>
</dbReference>
<evidence type="ECO:0000256" key="4">
    <source>
        <dbReference type="SAM" id="MobiDB-lite"/>
    </source>
</evidence>
<gene>
    <name evidence="6" type="primary">g9977</name>
    <name evidence="6" type="ORF">VP750_LOCUS8979</name>
</gene>
<reference evidence="6 7" key="1">
    <citation type="submission" date="2024-06" db="EMBL/GenBank/DDBJ databases">
        <authorList>
            <person name="Kraege A."/>
            <person name="Thomma B."/>
        </authorList>
    </citation>
    <scope>NUCLEOTIDE SEQUENCE [LARGE SCALE GENOMIC DNA]</scope>
</reference>
<feature type="compositionally biased region" description="Low complexity" evidence="4">
    <location>
        <begin position="213"/>
        <end position="225"/>
    </location>
</feature>
<evidence type="ECO:0000259" key="5">
    <source>
        <dbReference type="PROSITE" id="PS51698"/>
    </source>
</evidence>
<dbReference type="PROSITE" id="PS51698">
    <property type="entry name" value="U_BOX"/>
    <property type="match status" value="1"/>
</dbReference>
<feature type="compositionally biased region" description="Polar residues" evidence="4">
    <location>
        <begin position="412"/>
        <end position="431"/>
    </location>
</feature>
<dbReference type="Pfam" id="PF13857">
    <property type="entry name" value="Ank_5"/>
    <property type="match status" value="1"/>
</dbReference>
<dbReference type="SUPFAM" id="SSF57850">
    <property type="entry name" value="RING/U-box"/>
    <property type="match status" value="1"/>
</dbReference>
<feature type="compositionally biased region" description="Polar residues" evidence="4">
    <location>
        <begin position="249"/>
        <end position="274"/>
    </location>
</feature>
<dbReference type="SMART" id="SM00248">
    <property type="entry name" value="ANK"/>
    <property type="match status" value="5"/>
</dbReference>
<evidence type="ECO:0000256" key="1">
    <source>
        <dbReference type="ARBA" id="ARBA00022737"/>
    </source>
</evidence>
<dbReference type="PROSITE" id="PS50088">
    <property type="entry name" value="ANK_REPEAT"/>
    <property type="match status" value="5"/>
</dbReference>
<protein>
    <submittedName>
        <fullName evidence="6">G9977 protein</fullName>
    </submittedName>
</protein>
<accession>A0ABP1G8U3</accession>
<feature type="repeat" description="ANK" evidence="3">
    <location>
        <begin position="18"/>
        <end position="50"/>
    </location>
</feature>
<sequence>MQISQLLKSVPVDSTDDDGWTALHFSSWAGRALVVEELLNHNANIRARDKCGRMPIHLAALRGQADVLALLCDHGSPLNDADADGSAPLHKALTQGHVEAAQHLLAYGADAKQTLQDGTTALHLAAHSGSTQAVQLLISSGASVHAQNCDNQTPLFEAAAAGHVQAAMALLQNGADAGHKDTEGLSAADRAPPQLAALIREPRLALERGSALLQAPAQQPASTQQEHGSQQGGLISRLWNGLPSLGLARSSTCSVPASHPQTSEPATRIPSTLRTPEWPRQDTELADPHLESLPSAPPLPEAQADALYAASSAQSVGLGHAQHSLYPSLHASTHSKSALRPSQSQSRQHEAPSTGGQTGGGPLGPANGQGGVSAEATPAVQPAGSLKWAAQIAAGASSAAVTTLSAWLPWQHDSSTSRAPQQEQQLQSGISTRRYGLHPGVDLEDDDWDPSADDWDRLAADRLASGLQDMSLSEESSKDAKAHDPDPPAHLICPITQELFEDPVNCADGYTYSRAAITQWLQSGHSTSPITNLPLSNRDLQPNYHLRSDAMEWREASLAHGSKVAV</sequence>
<keyword evidence="1" id="KW-0677">Repeat</keyword>
<dbReference type="PRINTS" id="PR01415">
    <property type="entry name" value="ANKYRIN"/>
</dbReference>
<evidence type="ECO:0000256" key="2">
    <source>
        <dbReference type="ARBA" id="ARBA00023043"/>
    </source>
</evidence>
<dbReference type="PANTHER" id="PTHR24198:SF165">
    <property type="entry name" value="ANKYRIN REPEAT-CONTAINING PROTEIN-RELATED"/>
    <property type="match status" value="1"/>
</dbReference>
<keyword evidence="7" id="KW-1185">Reference proteome</keyword>
<feature type="repeat" description="ANK" evidence="3">
    <location>
        <begin position="84"/>
        <end position="116"/>
    </location>
</feature>
<name>A0ABP1G8U3_9CHLO</name>
<dbReference type="SUPFAM" id="SSF48403">
    <property type="entry name" value="Ankyrin repeat"/>
    <property type="match status" value="1"/>
</dbReference>
<dbReference type="InterPro" id="IPR002110">
    <property type="entry name" value="Ankyrin_rpt"/>
</dbReference>
<feature type="region of interest" description="Disordered" evidence="4">
    <location>
        <begin position="213"/>
        <end position="232"/>
    </location>
</feature>
<comment type="caution">
    <text evidence="6">The sequence shown here is derived from an EMBL/GenBank/DDBJ whole genome shotgun (WGS) entry which is preliminary data.</text>
</comment>
<dbReference type="InterPro" id="IPR036770">
    <property type="entry name" value="Ankyrin_rpt-contain_sf"/>
</dbReference>
<evidence type="ECO:0000313" key="7">
    <source>
        <dbReference type="Proteomes" id="UP001497392"/>
    </source>
</evidence>
<organism evidence="6 7">
    <name type="scientific">Coccomyxa viridis</name>
    <dbReference type="NCBI Taxonomy" id="1274662"/>
    <lineage>
        <taxon>Eukaryota</taxon>
        <taxon>Viridiplantae</taxon>
        <taxon>Chlorophyta</taxon>
        <taxon>core chlorophytes</taxon>
        <taxon>Trebouxiophyceae</taxon>
        <taxon>Trebouxiophyceae incertae sedis</taxon>
        <taxon>Coccomyxaceae</taxon>
        <taxon>Coccomyxa</taxon>
    </lineage>
</organism>
<keyword evidence="2 3" id="KW-0040">ANK repeat</keyword>
<dbReference type="EMBL" id="CAXHTA020000017">
    <property type="protein sequence ID" value="CAL5227073.1"/>
    <property type="molecule type" value="Genomic_DNA"/>
</dbReference>
<dbReference type="PANTHER" id="PTHR24198">
    <property type="entry name" value="ANKYRIN REPEAT AND PROTEIN KINASE DOMAIN-CONTAINING PROTEIN"/>
    <property type="match status" value="1"/>
</dbReference>
<feature type="repeat" description="ANK" evidence="3">
    <location>
        <begin position="117"/>
        <end position="149"/>
    </location>
</feature>
<feature type="compositionally biased region" description="Gly residues" evidence="4">
    <location>
        <begin position="356"/>
        <end position="371"/>
    </location>
</feature>
<dbReference type="Proteomes" id="UP001497392">
    <property type="component" value="Unassembled WGS sequence"/>
</dbReference>